<evidence type="ECO:0000313" key="2">
    <source>
        <dbReference type="EMBL" id="KAH6836665.1"/>
    </source>
</evidence>
<organism evidence="2 3">
    <name type="scientific">Perilla frutescens var. hirtella</name>
    <name type="common">Perilla citriodora</name>
    <name type="synonym">Perilla setoyensis</name>
    <dbReference type="NCBI Taxonomy" id="608512"/>
    <lineage>
        <taxon>Eukaryota</taxon>
        <taxon>Viridiplantae</taxon>
        <taxon>Streptophyta</taxon>
        <taxon>Embryophyta</taxon>
        <taxon>Tracheophyta</taxon>
        <taxon>Spermatophyta</taxon>
        <taxon>Magnoliopsida</taxon>
        <taxon>eudicotyledons</taxon>
        <taxon>Gunneridae</taxon>
        <taxon>Pentapetalae</taxon>
        <taxon>asterids</taxon>
        <taxon>lamiids</taxon>
        <taxon>Lamiales</taxon>
        <taxon>Lamiaceae</taxon>
        <taxon>Nepetoideae</taxon>
        <taxon>Elsholtzieae</taxon>
        <taxon>Perilla</taxon>
    </lineage>
</organism>
<dbReference type="EMBL" id="SDAM02000019">
    <property type="protein sequence ID" value="KAH6836665.1"/>
    <property type="molecule type" value="Genomic_DNA"/>
</dbReference>
<dbReference type="Gene3D" id="3.30.30.10">
    <property type="entry name" value="Knottin, scorpion toxin-like"/>
    <property type="match status" value="1"/>
</dbReference>
<comment type="caution">
    <text evidence="2">The sequence shown here is derived from an EMBL/GenBank/DDBJ whole genome shotgun (WGS) entry which is preliminary data.</text>
</comment>
<gene>
    <name evidence="2" type="ORF">C2S53_005416</name>
</gene>
<name>A0AAD4PF03_PERFH</name>
<dbReference type="InterPro" id="IPR036574">
    <property type="entry name" value="Scorpion_toxin-like_sf"/>
</dbReference>
<accession>A0AAD4PF03</accession>
<feature type="compositionally biased region" description="Pro residues" evidence="1">
    <location>
        <begin position="29"/>
        <end position="41"/>
    </location>
</feature>
<protein>
    <submittedName>
        <fullName evidence="2">Uncharacterized protein</fullName>
    </submittedName>
</protein>
<evidence type="ECO:0000256" key="1">
    <source>
        <dbReference type="SAM" id="MobiDB-lite"/>
    </source>
</evidence>
<dbReference type="AlphaFoldDB" id="A0AAD4PF03"/>
<keyword evidence="3" id="KW-1185">Reference proteome</keyword>
<evidence type="ECO:0000313" key="3">
    <source>
        <dbReference type="Proteomes" id="UP001190926"/>
    </source>
</evidence>
<dbReference type="Proteomes" id="UP001190926">
    <property type="component" value="Unassembled WGS sequence"/>
</dbReference>
<sequence length="57" mass="6021">MEGFLYGHCKGVLMRCICYKDCKGASPKAKPPPPPPPPPHGCPKTSHPGGCPKPPVK</sequence>
<reference evidence="2 3" key="1">
    <citation type="journal article" date="2021" name="Nat. Commun.">
        <title>Incipient diploidization of the medicinal plant Perilla within 10,000 years.</title>
        <authorList>
            <person name="Zhang Y."/>
            <person name="Shen Q."/>
            <person name="Leng L."/>
            <person name="Zhang D."/>
            <person name="Chen S."/>
            <person name="Shi Y."/>
            <person name="Ning Z."/>
            <person name="Chen S."/>
        </authorList>
    </citation>
    <scope>NUCLEOTIDE SEQUENCE [LARGE SCALE GENOMIC DNA]</scope>
    <source>
        <strain evidence="3">cv. PC099</strain>
    </source>
</reference>
<proteinExistence type="predicted"/>
<feature type="region of interest" description="Disordered" evidence="1">
    <location>
        <begin position="25"/>
        <end position="57"/>
    </location>
</feature>